<feature type="region of interest" description="Disordered" evidence="1">
    <location>
        <begin position="170"/>
        <end position="195"/>
    </location>
</feature>
<feature type="compositionally biased region" description="Low complexity" evidence="1">
    <location>
        <begin position="283"/>
        <end position="296"/>
    </location>
</feature>
<proteinExistence type="predicted"/>
<keyword evidence="4" id="KW-1185">Reference proteome</keyword>
<feature type="compositionally biased region" description="Polar residues" evidence="1">
    <location>
        <begin position="182"/>
        <end position="193"/>
    </location>
</feature>
<protein>
    <submittedName>
        <fullName evidence="3">Type VI secretion system protein ImpA</fullName>
    </submittedName>
</protein>
<dbReference type="Pfam" id="PF06812">
    <property type="entry name" value="ImpA_N"/>
    <property type="match status" value="1"/>
</dbReference>
<organism evidence="3 4">
    <name type="scientific">Cognatiyoonia koreensis</name>
    <dbReference type="NCBI Taxonomy" id="364200"/>
    <lineage>
        <taxon>Bacteria</taxon>
        <taxon>Pseudomonadati</taxon>
        <taxon>Pseudomonadota</taxon>
        <taxon>Alphaproteobacteria</taxon>
        <taxon>Rhodobacterales</taxon>
        <taxon>Paracoccaceae</taxon>
        <taxon>Cognatiyoonia</taxon>
    </lineage>
</organism>
<sequence length="454" mass="48738">MSFDWLKDPISEDAPCGPDLEATDDAPFVDYYFEAESRMPERYFTPGIKGPDDDFMPGVSFDPATIKHATEKKTITELLKKSRDLRLVSLLARMMVLAARLQDFADAVTAMADLLETFPDRVHPTDQSDRRSAIDELGNNAIVAIPLQHINIAGAAEVTYRKYLAATGQSEPRQGEVGLNPGTMTSELSSPGNSKAVEAAHAALNQTASALKRIKSACMRLDNPFTPTLGPTEKAIADIQRLIAESRTDLKPWSDDSPSAEAEDDEVGSHASNTSPIDEADSAKPAATAPTPAAEPLAGAIPNRAAALQALNTIEAFMATHEPSSPSLLLITQARLLVGKPLVEAIETLLPEHANKTKITLGEGTGFVLYMDRLKMLAGEAGGRAQSLESEDAGAPPEITSRVNIAPVLTSIESFFRSKEPASPIPVLLFRARTLLDKDFTSTVSDLIPPANNE</sequence>
<evidence type="ECO:0000313" key="4">
    <source>
        <dbReference type="Proteomes" id="UP000199167"/>
    </source>
</evidence>
<dbReference type="RefSeq" id="WP_165611844.1">
    <property type="nucleotide sequence ID" value="NZ_FOIZ01000002.1"/>
</dbReference>
<dbReference type="Proteomes" id="UP000199167">
    <property type="component" value="Unassembled WGS sequence"/>
</dbReference>
<dbReference type="PANTHER" id="PTHR37951">
    <property type="entry name" value="CYTOPLASMIC PROTEIN-RELATED"/>
    <property type="match status" value="1"/>
</dbReference>
<evidence type="ECO:0000256" key="1">
    <source>
        <dbReference type="SAM" id="MobiDB-lite"/>
    </source>
</evidence>
<dbReference type="EMBL" id="FOIZ01000002">
    <property type="protein sequence ID" value="SEW39967.1"/>
    <property type="molecule type" value="Genomic_DNA"/>
</dbReference>
<accession>A0A1I0RGI1</accession>
<gene>
    <name evidence="3" type="ORF">SAMN04488515_2651</name>
</gene>
<dbReference type="STRING" id="364200.SAMN04488515_2651"/>
<name>A0A1I0RGI1_9RHOB</name>
<evidence type="ECO:0000313" key="3">
    <source>
        <dbReference type="EMBL" id="SEW39967.1"/>
    </source>
</evidence>
<dbReference type="PANTHER" id="PTHR37951:SF1">
    <property type="entry name" value="TYPE VI SECRETION SYSTEM COMPONENT TSSA1"/>
    <property type="match status" value="1"/>
</dbReference>
<dbReference type="InterPro" id="IPR010657">
    <property type="entry name" value="ImpA_N"/>
</dbReference>
<dbReference type="AlphaFoldDB" id="A0A1I0RGI1"/>
<reference evidence="3 4" key="1">
    <citation type="submission" date="2016-10" db="EMBL/GenBank/DDBJ databases">
        <authorList>
            <person name="de Groot N.N."/>
        </authorList>
    </citation>
    <scope>NUCLEOTIDE SEQUENCE [LARGE SCALE GENOMIC DNA]</scope>
    <source>
        <strain evidence="3 4">DSM 17925</strain>
    </source>
</reference>
<dbReference type="InterPro" id="IPR017740">
    <property type="entry name" value="TssA-like"/>
</dbReference>
<evidence type="ECO:0000259" key="2">
    <source>
        <dbReference type="Pfam" id="PF06812"/>
    </source>
</evidence>
<feature type="region of interest" description="Disordered" evidence="1">
    <location>
        <begin position="247"/>
        <end position="296"/>
    </location>
</feature>
<feature type="domain" description="ImpA N-terminal" evidence="2">
    <location>
        <begin position="8"/>
        <end position="136"/>
    </location>
</feature>